<sequence>MNGTEAQEKKKTWTVT</sequence>
<protein>
    <submittedName>
        <fullName evidence="1">Uncharacterized protein</fullName>
    </submittedName>
</protein>
<evidence type="ECO:0000313" key="1">
    <source>
        <dbReference type="EMBL" id="MBX63679.1"/>
    </source>
</evidence>
<dbReference type="AlphaFoldDB" id="A0A2P2Q9X6"/>
<accession>A0A2P2Q9X6</accession>
<organism evidence="1">
    <name type="scientific">Rhizophora mucronata</name>
    <name type="common">Asiatic mangrove</name>
    <dbReference type="NCBI Taxonomy" id="61149"/>
    <lineage>
        <taxon>Eukaryota</taxon>
        <taxon>Viridiplantae</taxon>
        <taxon>Streptophyta</taxon>
        <taxon>Embryophyta</taxon>
        <taxon>Tracheophyta</taxon>
        <taxon>Spermatophyta</taxon>
        <taxon>Magnoliopsida</taxon>
        <taxon>eudicotyledons</taxon>
        <taxon>Gunneridae</taxon>
        <taxon>Pentapetalae</taxon>
        <taxon>rosids</taxon>
        <taxon>fabids</taxon>
        <taxon>Malpighiales</taxon>
        <taxon>Rhizophoraceae</taxon>
        <taxon>Rhizophora</taxon>
    </lineage>
</organism>
<proteinExistence type="predicted"/>
<reference evidence="1" key="1">
    <citation type="submission" date="2018-02" db="EMBL/GenBank/DDBJ databases">
        <title>Rhizophora mucronata_Transcriptome.</title>
        <authorList>
            <person name="Meera S.P."/>
            <person name="Sreeshan A."/>
            <person name="Augustine A."/>
        </authorList>
    </citation>
    <scope>NUCLEOTIDE SEQUENCE</scope>
    <source>
        <tissue evidence="1">Leaf</tissue>
    </source>
</reference>
<name>A0A2P2Q9X6_RHIMU</name>
<dbReference type="EMBL" id="GGEC01083195">
    <property type="protein sequence ID" value="MBX63679.1"/>
    <property type="molecule type" value="Transcribed_RNA"/>
</dbReference>